<gene>
    <name evidence="12" type="ORF">BJX66DRAFT_351146</name>
</gene>
<evidence type="ECO:0000256" key="8">
    <source>
        <dbReference type="SAM" id="MobiDB-lite"/>
    </source>
</evidence>
<evidence type="ECO:0000256" key="3">
    <source>
        <dbReference type="ARBA" id="ARBA00022692"/>
    </source>
</evidence>
<name>A0ABR4G7M9_9EURO</name>
<feature type="transmembrane region" description="Helical" evidence="9">
    <location>
        <begin position="870"/>
        <end position="891"/>
    </location>
</feature>
<feature type="region of interest" description="Disordered" evidence="8">
    <location>
        <begin position="1035"/>
        <end position="1058"/>
    </location>
</feature>
<evidence type="ECO:0000256" key="1">
    <source>
        <dbReference type="ARBA" id="ARBA00004651"/>
    </source>
</evidence>
<feature type="transmembrane region" description="Helical" evidence="9">
    <location>
        <begin position="180"/>
        <end position="201"/>
    </location>
</feature>
<sequence length="1312" mass="141279">MKLVQNIAGFPRLLLAGNPSKLDLGMLGVGILSAIASGVPFPLIGIIFGQLLDDFNSATCSASSTSESDSDYQGSINDKILLIVYLAIAQFVLIYVHLSFWTLNGARLAQRLRETYLQNLLRQEPSFFDNLPPGEVASRLNGDIQTIRSGTSEKVGICLSSFSFFVTAYIVAFIKDTKLAGMLVSLIPAYFLMSIVGSHYIEKYSGLMSNYAATAASIASEALSNFVVVQAFGANTRLEEKFSKALKSSEHEGLKKATAVGIQSGVLYFIAYSANGLAFWQGSRKIAQAVADDSSGTTVGATFTVIFILVEATLLLSQVAPFLHLFTAAVASFEKLRGDIDREPLIDGTTTSGLRLSQAEGGFEIKDVSFTYPSRPEVTVLDKVSLSIPANKHTAIVGLSGSGKSTIAGLVTRLYDPTEGQIFFDGHDIREINTRDLRSFLSLVQQEPSLLDRSLLENIAHGLMNSGNPSHSHLKPVLLGSALAELAGEVREGQDLMQAAEQHGSEIVEIVILVQQAARLADADTFISALQHGYGTVVGSSGRLISGGQKQRVSLARALVKNPAVLILDEATASLDSRSEQRIQQAISNIASGRTVITIAHRLSTITGADNIIVMHKGHIVEQGDHSTLMAKNGSYAELVKLQTLSSASDKNETASLDSTSKTQVFSTEDELENDFEEPEIKMPSATETPVADIPEEADEPETPTKSLWALVRGYAPALRPHLIFIFAALLGSSIVGGAFSGEAVIFGNTVGSLNPCNSPDDIRSKGNFFGLMFFILAIIEFFANVASWAGFGWVSEKVVYTVRVLSFRSLLEQDLQWHQSKGRTPPLLLSYITRDGNALAGLSGSVIGTLFSITVNLIAAIILTHIIAWRIALVCLALVPLLLGAGLMELHVLGKFEERHENAYTKSVDIGVEAVTSIKTIASLSLEEETLKTYQRSLKGPRKETLTVTLQASLWQAMTYFLGNLVNALAYWWGSKQILAGNYTQTQFLIVVFSLLVSALLWSQMFALAPELSSARAAMARLLGLIEIGSDKMTGHAHPVTPTTPSSTEEKSLEAATEPNSKASAVHLQNIHFSYPARPDIKVLNGLKINIKPGQFAALVGPSGAGKSTIISLVERLYTPQTGSILIDGRDITSPDCSTTFRNSIALVPQESVLFEGTIKFNIALGSRPGHEASMAEIEEACKLANIHDTIVALPDGYDTLCGPNGNQFSGGQKQRLSIARALVRKPKLLILDESTSALDAESEKLLQDGLEKAARGITVIAIAHRLHTIRKADVIFLIEGGVCVDAGSHDELLERSESYRANVMHQTVAT</sequence>
<dbReference type="SUPFAM" id="SSF52540">
    <property type="entry name" value="P-loop containing nucleoside triphosphate hydrolases"/>
    <property type="match status" value="2"/>
</dbReference>
<reference evidence="12 13" key="1">
    <citation type="submission" date="2024-07" db="EMBL/GenBank/DDBJ databases">
        <title>Section-level genome sequencing and comparative genomics of Aspergillus sections Usti and Cavernicolus.</title>
        <authorList>
            <consortium name="Lawrence Berkeley National Laboratory"/>
            <person name="Nybo J.L."/>
            <person name="Vesth T.C."/>
            <person name="Theobald S."/>
            <person name="Frisvad J.C."/>
            <person name="Larsen T.O."/>
            <person name="Kjaerboelling I."/>
            <person name="Rothschild-Mancinelli K."/>
            <person name="Lyhne E.K."/>
            <person name="Kogle M.E."/>
            <person name="Barry K."/>
            <person name="Clum A."/>
            <person name="Na H."/>
            <person name="Ledsgaard L."/>
            <person name="Lin J."/>
            <person name="Lipzen A."/>
            <person name="Kuo A."/>
            <person name="Riley R."/>
            <person name="Mondo S."/>
            <person name="Labutti K."/>
            <person name="Haridas S."/>
            <person name="Pangalinan J."/>
            <person name="Salamov A.A."/>
            <person name="Simmons B.A."/>
            <person name="Magnuson J.K."/>
            <person name="Chen J."/>
            <person name="Drula E."/>
            <person name="Henrissat B."/>
            <person name="Wiebenga A."/>
            <person name="Lubbers R.J."/>
            <person name="Gomes A.C."/>
            <person name="Makela M.R."/>
            <person name="Stajich J."/>
            <person name="Grigoriev I.V."/>
            <person name="Mortensen U.H."/>
            <person name="De Vries R.P."/>
            <person name="Baker S.E."/>
            <person name="Andersen M.R."/>
        </authorList>
    </citation>
    <scope>NUCLEOTIDE SEQUENCE [LARGE SCALE GENOMIC DNA]</scope>
    <source>
        <strain evidence="12 13">CBS 209.92</strain>
    </source>
</reference>
<dbReference type="InterPro" id="IPR011527">
    <property type="entry name" value="ABC1_TM_dom"/>
</dbReference>
<dbReference type="PROSITE" id="PS50893">
    <property type="entry name" value="ABC_TRANSPORTER_2"/>
    <property type="match status" value="2"/>
</dbReference>
<feature type="region of interest" description="Disordered" evidence="8">
    <location>
        <begin position="650"/>
        <end position="703"/>
    </location>
</feature>
<feature type="transmembrane region" description="Helical" evidence="9">
    <location>
        <begin position="24"/>
        <end position="48"/>
    </location>
</feature>
<feature type="transmembrane region" description="Helical" evidence="9">
    <location>
        <begin position="80"/>
        <end position="103"/>
    </location>
</feature>
<comment type="subcellular location">
    <subcellularLocation>
        <location evidence="1">Cell membrane</location>
        <topology evidence="1">Multi-pass membrane protein</topology>
    </subcellularLocation>
</comment>
<dbReference type="InterPro" id="IPR003439">
    <property type="entry name" value="ABC_transporter-like_ATP-bd"/>
</dbReference>
<dbReference type="EMBL" id="JBFTWV010000042">
    <property type="protein sequence ID" value="KAL2794699.1"/>
    <property type="molecule type" value="Genomic_DNA"/>
</dbReference>
<feature type="transmembrane region" description="Helical" evidence="9">
    <location>
        <begin position="769"/>
        <end position="795"/>
    </location>
</feature>
<dbReference type="PANTHER" id="PTHR43394">
    <property type="entry name" value="ATP-DEPENDENT PERMEASE MDL1, MITOCHONDRIAL"/>
    <property type="match status" value="1"/>
</dbReference>
<evidence type="ECO:0000256" key="6">
    <source>
        <dbReference type="ARBA" id="ARBA00022989"/>
    </source>
</evidence>
<comment type="caution">
    <text evidence="12">The sequence shown here is derived from an EMBL/GenBank/DDBJ whole genome shotgun (WGS) entry which is preliminary data.</text>
</comment>
<dbReference type="InterPro" id="IPR027417">
    <property type="entry name" value="P-loop_NTPase"/>
</dbReference>
<dbReference type="InterPro" id="IPR003593">
    <property type="entry name" value="AAA+_ATPase"/>
</dbReference>
<keyword evidence="4" id="KW-0547">Nucleotide-binding</keyword>
<dbReference type="GO" id="GO:0016787">
    <property type="term" value="F:hydrolase activity"/>
    <property type="evidence" value="ECO:0007669"/>
    <property type="project" value="UniProtKB-KW"/>
</dbReference>
<feature type="domain" description="ABC transmembrane type-1" evidence="11">
    <location>
        <begin position="727"/>
        <end position="1015"/>
    </location>
</feature>
<organism evidence="12 13">
    <name type="scientific">Aspergillus keveii</name>
    <dbReference type="NCBI Taxonomy" id="714993"/>
    <lineage>
        <taxon>Eukaryota</taxon>
        <taxon>Fungi</taxon>
        <taxon>Dikarya</taxon>
        <taxon>Ascomycota</taxon>
        <taxon>Pezizomycotina</taxon>
        <taxon>Eurotiomycetes</taxon>
        <taxon>Eurotiomycetidae</taxon>
        <taxon>Eurotiales</taxon>
        <taxon>Aspergillaceae</taxon>
        <taxon>Aspergillus</taxon>
        <taxon>Aspergillus subgen. Nidulantes</taxon>
    </lineage>
</organism>
<dbReference type="PROSITE" id="PS50929">
    <property type="entry name" value="ABC_TM1F"/>
    <property type="match status" value="2"/>
</dbReference>
<dbReference type="Pfam" id="PF00005">
    <property type="entry name" value="ABC_tran"/>
    <property type="match status" value="2"/>
</dbReference>
<keyword evidence="5" id="KW-0067">ATP-binding</keyword>
<feature type="transmembrane region" description="Helical" evidence="9">
    <location>
        <begin position="839"/>
        <end position="864"/>
    </location>
</feature>
<feature type="compositionally biased region" description="Acidic residues" evidence="8">
    <location>
        <begin position="668"/>
        <end position="678"/>
    </location>
</feature>
<dbReference type="InterPro" id="IPR036640">
    <property type="entry name" value="ABC1_TM_sf"/>
</dbReference>
<dbReference type="PROSITE" id="PS00211">
    <property type="entry name" value="ABC_TRANSPORTER_1"/>
    <property type="match status" value="2"/>
</dbReference>
<protein>
    <submittedName>
        <fullName evidence="12">P-loop containing nucleoside triphosphate hydrolase protein</fullName>
    </submittedName>
</protein>
<comment type="similarity">
    <text evidence="2">Belongs to the ABC transporter superfamily. ABCB family. Multidrug resistance exporter (TC 3.A.1.201) subfamily.</text>
</comment>
<dbReference type="InterPro" id="IPR039421">
    <property type="entry name" value="Type_1_exporter"/>
</dbReference>
<feature type="transmembrane region" description="Helical" evidence="9">
    <location>
        <begin position="987"/>
        <end position="1010"/>
    </location>
</feature>
<keyword evidence="7 9" id="KW-0472">Membrane</keyword>
<evidence type="ECO:0000256" key="4">
    <source>
        <dbReference type="ARBA" id="ARBA00022741"/>
    </source>
</evidence>
<evidence type="ECO:0000259" key="11">
    <source>
        <dbReference type="PROSITE" id="PS50929"/>
    </source>
</evidence>
<accession>A0ABR4G7M9</accession>
<dbReference type="SMART" id="SM00382">
    <property type="entry name" value="AAA"/>
    <property type="match status" value="2"/>
</dbReference>
<keyword evidence="3 9" id="KW-0812">Transmembrane</keyword>
<feature type="transmembrane region" description="Helical" evidence="9">
    <location>
        <begin position="953"/>
        <end position="975"/>
    </location>
</feature>
<keyword evidence="12" id="KW-0378">Hydrolase</keyword>
<keyword evidence="6 9" id="KW-1133">Transmembrane helix</keyword>
<dbReference type="Proteomes" id="UP001610563">
    <property type="component" value="Unassembled WGS sequence"/>
</dbReference>
<dbReference type="PANTHER" id="PTHR43394:SF27">
    <property type="entry name" value="ATP-DEPENDENT TRANSLOCASE ABCB1-LIKE"/>
    <property type="match status" value="1"/>
</dbReference>
<feature type="transmembrane region" description="Helical" evidence="9">
    <location>
        <begin position="300"/>
        <end position="333"/>
    </location>
</feature>
<evidence type="ECO:0000256" key="9">
    <source>
        <dbReference type="SAM" id="Phobius"/>
    </source>
</evidence>
<evidence type="ECO:0000256" key="2">
    <source>
        <dbReference type="ARBA" id="ARBA00007577"/>
    </source>
</evidence>
<dbReference type="InterPro" id="IPR017871">
    <property type="entry name" value="ABC_transporter-like_CS"/>
</dbReference>
<dbReference type="Gene3D" id="1.20.1560.10">
    <property type="entry name" value="ABC transporter type 1, transmembrane domain"/>
    <property type="match status" value="1"/>
</dbReference>
<dbReference type="CDD" id="cd18577">
    <property type="entry name" value="ABC_6TM_Pgp_ABCB1_D1_like"/>
    <property type="match status" value="1"/>
</dbReference>
<feature type="compositionally biased region" description="Polar residues" evidence="8">
    <location>
        <begin position="650"/>
        <end position="667"/>
    </location>
</feature>
<feature type="domain" description="ABC transporter" evidence="10">
    <location>
        <begin position="1067"/>
        <end position="1307"/>
    </location>
</feature>
<dbReference type="CDD" id="cd03249">
    <property type="entry name" value="ABC_MTABC3_MDL1_MDL2"/>
    <property type="match status" value="1"/>
</dbReference>
<proteinExistence type="inferred from homology"/>
<feature type="domain" description="ABC transmembrane type-1" evidence="11">
    <location>
        <begin position="29"/>
        <end position="328"/>
    </location>
</feature>
<evidence type="ECO:0000313" key="13">
    <source>
        <dbReference type="Proteomes" id="UP001610563"/>
    </source>
</evidence>
<dbReference type="Pfam" id="PF00664">
    <property type="entry name" value="ABC_membrane"/>
    <property type="match status" value="2"/>
</dbReference>
<dbReference type="SUPFAM" id="SSF90123">
    <property type="entry name" value="ABC transporter transmembrane region"/>
    <property type="match status" value="2"/>
</dbReference>
<dbReference type="Gene3D" id="3.40.50.300">
    <property type="entry name" value="P-loop containing nucleotide triphosphate hydrolases"/>
    <property type="match status" value="2"/>
</dbReference>
<evidence type="ECO:0000256" key="7">
    <source>
        <dbReference type="ARBA" id="ARBA00023136"/>
    </source>
</evidence>
<evidence type="ECO:0000259" key="10">
    <source>
        <dbReference type="PROSITE" id="PS50893"/>
    </source>
</evidence>
<keyword evidence="13" id="KW-1185">Reference proteome</keyword>
<evidence type="ECO:0000256" key="5">
    <source>
        <dbReference type="ARBA" id="ARBA00022840"/>
    </source>
</evidence>
<feature type="transmembrane region" description="Helical" evidence="9">
    <location>
        <begin position="155"/>
        <end position="174"/>
    </location>
</feature>
<dbReference type="CDD" id="cd18578">
    <property type="entry name" value="ABC_6TM_Pgp_ABCB1_D2_like"/>
    <property type="match status" value="1"/>
</dbReference>
<feature type="transmembrane region" description="Helical" evidence="9">
    <location>
        <begin position="723"/>
        <end position="749"/>
    </location>
</feature>
<feature type="domain" description="ABC transporter" evidence="10">
    <location>
        <begin position="363"/>
        <end position="642"/>
    </location>
</feature>
<evidence type="ECO:0000313" key="12">
    <source>
        <dbReference type="EMBL" id="KAL2794699.1"/>
    </source>
</evidence>